<feature type="domain" description="Phosphatidic acid phosphatase type 2/haloperoxidase" evidence="2">
    <location>
        <begin position="89"/>
        <end position="204"/>
    </location>
</feature>
<evidence type="ECO:0000259" key="2">
    <source>
        <dbReference type="SMART" id="SM00014"/>
    </source>
</evidence>
<protein>
    <recommendedName>
        <fullName evidence="2">Phosphatidic acid phosphatase type 2/haloperoxidase domain-containing protein</fullName>
    </recommendedName>
</protein>
<feature type="transmembrane region" description="Helical" evidence="1">
    <location>
        <begin position="193"/>
        <end position="210"/>
    </location>
</feature>
<dbReference type="PANTHER" id="PTHR14969">
    <property type="entry name" value="SPHINGOSINE-1-PHOSPHATE PHOSPHOHYDROLASE"/>
    <property type="match status" value="1"/>
</dbReference>
<evidence type="ECO:0000256" key="1">
    <source>
        <dbReference type="SAM" id="Phobius"/>
    </source>
</evidence>
<gene>
    <name evidence="3" type="ORF">C0216_18995</name>
</gene>
<dbReference type="Pfam" id="PF01569">
    <property type="entry name" value="PAP2"/>
    <property type="match status" value="1"/>
</dbReference>
<dbReference type="InterPro" id="IPR000326">
    <property type="entry name" value="PAP2/HPO"/>
</dbReference>
<dbReference type="OrthoDB" id="5289372at2"/>
<dbReference type="EMBL" id="CP030862">
    <property type="protein sequence ID" value="AXE25253.1"/>
    <property type="molecule type" value="Genomic_DNA"/>
</dbReference>
<dbReference type="PANTHER" id="PTHR14969:SF13">
    <property type="entry name" value="AT30094P"/>
    <property type="match status" value="1"/>
</dbReference>
<organism evidence="3 4">
    <name type="scientific">Streptomyces globosus</name>
    <dbReference type="NCBI Taxonomy" id="68209"/>
    <lineage>
        <taxon>Bacteria</taxon>
        <taxon>Bacillati</taxon>
        <taxon>Actinomycetota</taxon>
        <taxon>Actinomycetes</taxon>
        <taxon>Kitasatosporales</taxon>
        <taxon>Streptomycetaceae</taxon>
        <taxon>Streptomyces</taxon>
    </lineage>
</organism>
<dbReference type="InterPro" id="IPR036938">
    <property type="entry name" value="PAP2/HPO_sf"/>
</dbReference>
<proteinExistence type="predicted"/>
<keyword evidence="4" id="KW-1185">Reference proteome</keyword>
<keyword evidence="1" id="KW-0472">Membrane</keyword>
<dbReference type="AlphaFoldDB" id="A0A344U2Y2"/>
<feature type="transmembrane region" description="Helical" evidence="1">
    <location>
        <begin position="156"/>
        <end position="181"/>
    </location>
</feature>
<keyword evidence="1" id="KW-0812">Transmembrane</keyword>
<name>A0A344U2Y2_9ACTN</name>
<evidence type="ECO:0000313" key="3">
    <source>
        <dbReference type="EMBL" id="AXE25253.1"/>
    </source>
</evidence>
<feature type="transmembrane region" description="Helical" evidence="1">
    <location>
        <begin position="126"/>
        <end position="149"/>
    </location>
</feature>
<evidence type="ECO:0000313" key="4">
    <source>
        <dbReference type="Proteomes" id="UP000252004"/>
    </source>
</evidence>
<keyword evidence="1" id="KW-1133">Transmembrane helix</keyword>
<dbReference type="SUPFAM" id="SSF48317">
    <property type="entry name" value="Acid phosphatase/Vanadium-dependent haloperoxidase"/>
    <property type="match status" value="1"/>
</dbReference>
<sequence length="227" mass="24259">MRCGWVRWTGVGCAVLWVVLTVLVAVGWRPLLSGDGAVAVRLHAYAVRNPEATAAVRVLSDLVWDPWTMRVLAVAACVWLWRRRRGELALRVAAATAAAALVNQGMKSLMGRERPEWPDPVDSASYAAYPSGHAATAAAVCLMLLWLLLRRVPRAPAWAVAAAAVLAAVSVLGVGFTRVFLGVHWTSDVLGGWALGAGLAALAITVPLRVRRTAPAEDGRRELSGRT</sequence>
<reference evidence="3 4" key="1">
    <citation type="submission" date="2018-01" db="EMBL/GenBank/DDBJ databases">
        <title>Draft genome Sequence of streptomyces globosus LZH-48.</title>
        <authorList>
            <person name="Ran K."/>
            <person name="Li Z."/>
            <person name="Wei S."/>
            <person name="Dong R."/>
        </authorList>
    </citation>
    <scope>NUCLEOTIDE SEQUENCE [LARGE SCALE GENOMIC DNA]</scope>
    <source>
        <strain evidence="3 4">LZH-48</strain>
    </source>
</reference>
<feature type="transmembrane region" description="Helical" evidence="1">
    <location>
        <begin position="64"/>
        <end position="81"/>
    </location>
</feature>
<feature type="transmembrane region" description="Helical" evidence="1">
    <location>
        <begin position="88"/>
        <end position="106"/>
    </location>
</feature>
<dbReference type="KEGG" id="sgz:C0216_18995"/>
<accession>A0A344U2Y2</accession>
<feature type="transmembrane region" description="Helical" evidence="1">
    <location>
        <begin position="7"/>
        <end position="28"/>
    </location>
</feature>
<dbReference type="SMART" id="SM00014">
    <property type="entry name" value="acidPPc"/>
    <property type="match status" value="1"/>
</dbReference>
<dbReference type="Gene3D" id="1.20.144.10">
    <property type="entry name" value="Phosphatidic acid phosphatase type 2/haloperoxidase"/>
    <property type="match status" value="2"/>
</dbReference>
<dbReference type="Proteomes" id="UP000252004">
    <property type="component" value="Chromosome"/>
</dbReference>